<dbReference type="SUPFAM" id="SSF111006">
    <property type="entry name" value="Dystroglycan, domain 2"/>
    <property type="match status" value="1"/>
</dbReference>
<evidence type="ECO:0000256" key="18">
    <source>
        <dbReference type="ARBA" id="ARBA00023257"/>
    </source>
</evidence>
<evidence type="ECO:0000256" key="27">
    <source>
        <dbReference type="SAM" id="SignalP"/>
    </source>
</evidence>
<evidence type="ECO:0000256" key="15">
    <source>
        <dbReference type="ARBA" id="ARBA00023180"/>
    </source>
</evidence>
<feature type="domain" description="Peptidase S72" evidence="28">
    <location>
        <begin position="557"/>
        <end position="673"/>
    </location>
</feature>
<keyword evidence="12 26" id="KW-1133">Transmembrane helix</keyword>
<feature type="chain" id="PRO_5034564106" description="Dystroglycan 1" evidence="27">
    <location>
        <begin position="23"/>
        <end position="1099"/>
    </location>
</feature>
<dbReference type="GO" id="GO:0002009">
    <property type="term" value="P:morphogenesis of an epithelium"/>
    <property type="evidence" value="ECO:0007669"/>
    <property type="project" value="TreeGrafter"/>
</dbReference>
<keyword evidence="15" id="KW-0325">Glycoprotein</keyword>
<evidence type="ECO:0000256" key="13">
    <source>
        <dbReference type="ARBA" id="ARBA00023018"/>
    </source>
</evidence>
<evidence type="ECO:0000256" key="24">
    <source>
        <dbReference type="ARBA" id="ARBA00034100"/>
    </source>
</evidence>
<accession>A0A8D8PLQ0</accession>
<dbReference type="Pfam" id="PF18424">
    <property type="entry name" value="a_DG1_N2"/>
    <property type="match status" value="1"/>
</dbReference>
<feature type="region of interest" description="Disordered" evidence="25">
    <location>
        <begin position="1012"/>
        <end position="1099"/>
    </location>
</feature>
<evidence type="ECO:0000259" key="28">
    <source>
        <dbReference type="PROSITE" id="PS51699"/>
    </source>
</evidence>
<evidence type="ECO:0000256" key="21">
    <source>
        <dbReference type="ARBA" id="ARBA00026224"/>
    </source>
</evidence>
<dbReference type="GO" id="GO:0007411">
    <property type="term" value="P:axon guidance"/>
    <property type="evidence" value="ECO:0007669"/>
    <property type="project" value="TreeGrafter"/>
</dbReference>
<evidence type="ECO:0000256" key="19">
    <source>
        <dbReference type="ARBA" id="ARBA00023567"/>
    </source>
</evidence>
<keyword evidence="6" id="KW-1003">Cell membrane</keyword>
<proteinExistence type="predicted"/>
<evidence type="ECO:0000256" key="9">
    <source>
        <dbReference type="ARBA" id="ARBA00022553"/>
    </source>
</evidence>
<evidence type="ECO:0000256" key="3">
    <source>
        <dbReference type="ARBA" id="ARBA00004245"/>
    </source>
</evidence>
<keyword evidence="8" id="KW-0964">Secreted</keyword>
<protein>
    <recommendedName>
        <fullName evidence="21">Dystroglycan 1</fullName>
    </recommendedName>
    <alternativeName>
        <fullName evidence="23">Dystroglycan</fullName>
    </alternativeName>
    <alternativeName>
        <fullName evidence="22">Dystrophin-associated glycoprotein 1</fullName>
    </alternativeName>
</protein>
<sequence length="1099" mass="121330">MSLPRALKPILLIATTLHLVTCDTPLRLEAGISDTSTYVGKLFHYPIPKDAFHGTNLHYKVEGQIKPLPSWLVFDERRNALEGVPTPQDVGDVYVLVKARDAEGAQVKDVFSVQVLPGSQLEPNSNEKRKCKPAENIAMLSLVIDKALNDIPPKDRVRSLTNLAGFLVLETSQLTMLPQKSQDAKSDRILDSGQVRGVKRKLAHTSTVIMWQVGCEGEIWSEMLSEVERTKHLARDGTLNEVLELPLIGWHIINNINPFRERRDIMNDESMDENSLDGDAEEEEGMTTTKSPSILRHRHRHGGSSDAGDNSSLIVGADGDAVVGSRPSSISLYESEPTSPLVPDQLVPELVTRRSHNSSESQGLTSPSVFTSPTDSDNELASSMQSSPTLPPDFGSSTLGGPMSSSSSSLDNLLPSLPSSGVNSPPPSTRSVPPSPSSTGAATSTLAATGETNHLPHLRTRLPKLPFTAGKPATFEIPANTFHDDEDGDTRHLKLSFKPTTPTSWIQFNKTKQEVYALPLEEHVSRWNYDVIASDKHAASVSDTLEIFVQHHRQYRSVTHEISLHIQMESLGTVKFESMVDWQIFVYNTLLDIYGNSGNQSYITVRSVVTNKEPYVFTWTNESLPRNECPSNEINSLLEVISNPSTGQVRPVLASALGRLMTVKNVTWRGVGHCEDSPDTSLVPTKPKYAENLPPLIRNPIDHLEATVGELLVFHVPEDTFFDREDGGTRKLRLHLKTMDRTTIPPNNWLQFDVKNQEFYGIPQLSDEGRKEYQLVCEDSGKSTANDGLEVIVSLPGPSYYSATFSLTLMKPVSHFDRPAVRRAFVEKLARLFGDRDAKNLVGIEFESLGVEGDQSVVRWANATLSSKVECPEATIGVLRQVLLSDEDILQETLISSLESDYEVVSASVKPTGICEGLKTPLHVPGVERKPAFNSKSTPVNTSVEYMITIVAPLVVIVTMLLCAAFIACLLYRRRHTGKMSVGNGVDSGILIRSKGIPVIFQDELEERLEVSSGTKSPIILKEEKPPLPPPDYKHDTFGKTNEYSRSHPNNDYKNDFSRSQPNATTALLSDIDDTSPYHPPPPIRPTPTYRQPPPYLPP</sequence>
<feature type="compositionally biased region" description="Basic and acidic residues" evidence="25">
    <location>
        <begin position="1021"/>
        <end position="1057"/>
    </location>
</feature>
<comment type="subcellular location">
    <subcellularLocation>
        <location evidence="1">Cell membrane</location>
        <location evidence="1">Sarcolemma</location>
    </subcellularLocation>
    <subcellularLocation>
        <location evidence="4">Cell membrane</location>
        <topology evidence="4">Single-pass type I membrane protein</topology>
    </subcellularLocation>
    <subcellularLocation>
        <location evidence="3">Cytoplasm</location>
        <location evidence="3">Cytoskeleton</location>
    </subcellularLocation>
    <subcellularLocation>
        <location evidence="5">Nucleus</location>
        <location evidence="5">Nucleoplasm</location>
    </subcellularLocation>
    <subcellularLocation>
        <location evidence="24">Postsynaptic cell membrane</location>
    </subcellularLocation>
    <subcellularLocation>
        <location evidence="2">Secreted</location>
        <location evidence="2">Extracellular space</location>
    </subcellularLocation>
</comment>
<dbReference type="GO" id="GO:0005509">
    <property type="term" value="F:calcium ion binding"/>
    <property type="evidence" value="ECO:0007669"/>
    <property type="project" value="InterPro"/>
</dbReference>
<evidence type="ECO:0000256" key="7">
    <source>
        <dbReference type="ARBA" id="ARBA00022490"/>
    </source>
</evidence>
<dbReference type="Pfam" id="PF05345">
    <property type="entry name" value="He_PIG"/>
    <property type="match status" value="1"/>
</dbReference>
<feature type="compositionally biased region" description="Acidic residues" evidence="25">
    <location>
        <begin position="270"/>
        <end position="285"/>
    </location>
</feature>
<feature type="signal peptide" evidence="27">
    <location>
        <begin position="1"/>
        <end position="22"/>
    </location>
</feature>
<evidence type="ECO:0000256" key="16">
    <source>
        <dbReference type="ARBA" id="ARBA00023212"/>
    </source>
</evidence>
<dbReference type="InterPro" id="IPR006644">
    <property type="entry name" value="Cadg"/>
</dbReference>
<feature type="compositionally biased region" description="Pro residues" evidence="25">
    <location>
        <begin position="1078"/>
        <end position="1099"/>
    </location>
</feature>
<dbReference type="Pfam" id="PF05454">
    <property type="entry name" value="DAG1"/>
    <property type="match status" value="2"/>
</dbReference>
<evidence type="ECO:0000256" key="1">
    <source>
        <dbReference type="ARBA" id="ARBA00004135"/>
    </source>
</evidence>
<reference evidence="29" key="1">
    <citation type="submission" date="2021-05" db="EMBL/GenBank/DDBJ databases">
        <authorList>
            <person name="Alioto T."/>
            <person name="Alioto T."/>
            <person name="Gomez Garrido J."/>
        </authorList>
    </citation>
    <scope>NUCLEOTIDE SEQUENCE</scope>
</reference>
<evidence type="ECO:0000256" key="4">
    <source>
        <dbReference type="ARBA" id="ARBA00004251"/>
    </source>
</evidence>
<keyword evidence="18" id="KW-0628">Postsynaptic cell membrane</keyword>
<feature type="transmembrane region" description="Helical" evidence="26">
    <location>
        <begin position="946"/>
        <end position="972"/>
    </location>
</feature>
<evidence type="ECO:0000256" key="5">
    <source>
        <dbReference type="ARBA" id="ARBA00004642"/>
    </source>
</evidence>
<name>A0A8D8PLQ0_9HEMI</name>
<evidence type="ECO:0000256" key="11">
    <source>
        <dbReference type="ARBA" id="ARBA00022729"/>
    </source>
</evidence>
<keyword evidence="14" id="KW-1015">Disulfide bond</keyword>
<dbReference type="GO" id="GO:0005654">
    <property type="term" value="C:nucleoplasm"/>
    <property type="evidence" value="ECO:0007669"/>
    <property type="project" value="UniProtKB-SubCell"/>
</dbReference>
<dbReference type="EMBL" id="HBUF01001954">
    <property type="protein sequence ID" value="CAG6606085.1"/>
    <property type="molecule type" value="Transcribed_RNA"/>
</dbReference>
<feature type="compositionally biased region" description="Polar residues" evidence="25">
    <location>
        <begin position="358"/>
        <end position="388"/>
    </location>
</feature>
<dbReference type="Gene3D" id="3.30.70.1040">
    <property type="entry name" value="Dystroglycan, domain 2"/>
    <property type="match status" value="1"/>
</dbReference>
<evidence type="ECO:0000256" key="22">
    <source>
        <dbReference type="ARBA" id="ARBA00030092"/>
    </source>
</evidence>
<dbReference type="GO" id="GO:0005576">
    <property type="term" value="C:extracellular region"/>
    <property type="evidence" value="ECO:0007669"/>
    <property type="project" value="UniProtKB-SubCell"/>
</dbReference>
<dbReference type="GO" id="GO:0005856">
    <property type="term" value="C:cytoskeleton"/>
    <property type="evidence" value="ECO:0007669"/>
    <property type="project" value="UniProtKB-SubCell"/>
</dbReference>
<feature type="compositionally biased region" description="Pro residues" evidence="25">
    <location>
        <begin position="424"/>
        <end position="436"/>
    </location>
</feature>
<keyword evidence="11 27" id="KW-0732">Signal</keyword>
<evidence type="ECO:0000256" key="2">
    <source>
        <dbReference type="ARBA" id="ARBA00004239"/>
    </source>
</evidence>
<evidence type="ECO:0000256" key="10">
    <source>
        <dbReference type="ARBA" id="ARBA00022692"/>
    </source>
</evidence>
<feature type="domain" description="Peptidase S72" evidence="28">
    <location>
        <begin position="800"/>
        <end position="914"/>
    </location>
</feature>
<evidence type="ECO:0000256" key="23">
    <source>
        <dbReference type="ARBA" id="ARBA00031034"/>
    </source>
</evidence>
<evidence type="ECO:0000313" key="29">
    <source>
        <dbReference type="EMBL" id="CAG6606085.1"/>
    </source>
</evidence>
<feature type="compositionally biased region" description="Low complexity" evidence="25">
    <location>
        <begin position="395"/>
        <end position="421"/>
    </location>
</feature>
<dbReference type="InterPro" id="IPR041631">
    <property type="entry name" value="Alpha_DG1_N2"/>
</dbReference>
<dbReference type="PROSITE" id="PS51699">
    <property type="entry name" value="SEA_DG"/>
    <property type="match status" value="2"/>
</dbReference>
<comment type="function">
    <text evidence="19">The dystroglycan complex is involved in a number of processes including laminin and basement membrane assembly, sarcolemmal stability, cell survival, peripheral nerve myelination, nodal structure, cell migration, and epithelial polarization.</text>
</comment>
<dbReference type="InterPro" id="IPR013783">
    <property type="entry name" value="Ig-like_fold"/>
</dbReference>
<keyword evidence="13" id="KW-0770">Synapse</keyword>
<evidence type="ECO:0000256" key="17">
    <source>
        <dbReference type="ARBA" id="ARBA00023242"/>
    </source>
</evidence>
<dbReference type="GO" id="GO:0043236">
    <property type="term" value="F:laminin binding"/>
    <property type="evidence" value="ECO:0007669"/>
    <property type="project" value="TreeGrafter"/>
</dbReference>
<keyword evidence="16" id="KW-0206">Cytoskeleton</keyword>
<evidence type="ECO:0000256" key="8">
    <source>
        <dbReference type="ARBA" id="ARBA00022525"/>
    </source>
</evidence>
<dbReference type="InterPro" id="IPR030398">
    <property type="entry name" value="SEA_DG_dom"/>
</dbReference>
<dbReference type="GO" id="GO:0016011">
    <property type="term" value="C:dystroglycan complex"/>
    <property type="evidence" value="ECO:0007669"/>
    <property type="project" value="TreeGrafter"/>
</dbReference>
<evidence type="ECO:0000256" key="12">
    <source>
        <dbReference type="ARBA" id="ARBA00022989"/>
    </source>
</evidence>
<keyword evidence="10 26" id="KW-0812">Transmembrane</keyword>
<keyword evidence="9" id="KW-0597">Phosphoprotein</keyword>
<dbReference type="Gene3D" id="2.60.40.10">
    <property type="entry name" value="Immunoglobulins"/>
    <property type="match status" value="3"/>
</dbReference>
<evidence type="ECO:0000256" key="25">
    <source>
        <dbReference type="SAM" id="MobiDB-lite"/>
    </source>
</evidence>
<comment type="function">
    <text evidence="20">Transmembrane protein that plays important roles in connecting the extracellular matrix to the cytoskeleton. Acts as a cell adhesion receptor in both muscle and non-muscle tissues. Receptor for both DMD and UTRN and, through these interactions, scaffolds axin to the cytoskeleton. Also functions in cell adhesion-mediated signaling and implicated in cell polarity.</text>
</comment>
<feature type="compositionally biased region" description="Polar residues" evidence="25">
    <location>
        <begin position="1058"/>
        <end position="1068"/>
    </location>
</feature>
<evidence type="ECO:0000256" key="6">
    <source>
        <dbReference type="ARBA" id="ARBA00022475"/>
    </source>
</evidence>
<dbReference type="InterPro" id="IPR027468">
    <property type="entry name" value="Alpha-dystroglycan_domain_2"/>
</dbReference>
<feature type="region of interest" description="Disordered" evidence="25">
    <location>
        <begin position="270"/>
        <end position="444"/>
    </location>
</feature>
<dbReference type="AlphaFoldDB" id="A0A8D8PLQ0"/>
<dbReference type="SMART" id="SM00736">
    <property type="entry name" value="CADG"/>
    <property type="match status" value="3"/>
</dbReference>
<dbReference type="SUPFAM" id="SSF49313">
    <property type="entry name" value="Cadherin-like"/>
    <property type="match status" value="3"/>
</dbReference>
<feature type="compositionally biased region" description="Polar residues" evidence="25">
    <location>
        <begin position="326"/>
        <end position="338"/>
    </location>
</feature>
<keyword evidence="7" id="KW-0963">Cytoplasm</keyword>
<dbReference type="GO" id="GO:0042383">
    <property type="term" value="C:sarcolemma"/>
    <property type="evidence" value="ECO:0007669"/>
    <property type="project" value="UniProtKB-SubCell"/>
</dbReference>
<dbReference type="PANTHER" id="PTHR21559:SF21">
    <property type="entry name" value="DYSTROGLYCAN 1"/>
    <property type="match status" value="1"/>
</dbReference>
<evidence type="ECO:0000256" key="14">
    <source>
        <dbReference type="ARBA" id="ARBA00023157"/>
    </source>
</evidence>
<evidence type="ECO:0000256" key="26">
    <source>
        <dbReference type="SAM" id="Phobius"/>
    </source>
</evidence>
<organism evidence="29">
    <name type="scientific">Cacopsylla melanoneura</name>
    <dbReference type="NCBI Taxonomy" id="428564"/>
    <lineage>
        <taxon>Eukaryota</taxon>
        <taxon>Metazoa</taxon>
        <taxon>Ecdysozoa</taxon>
        <taxon>Arthropoda</taxon>
        <taxon>Hexapoda</taxon>
        <taxon>Insecta</taxon>
        <taxon>Pterygota</taxon>
        <taxon>Neoptera</taxon>
        <taxon>Paraneoptera</taxon>
        <taxon>Hemiptera</taxon>
        <taxon>Sternorrhyncha</taxon>
        <taxon>Psylloidea</taxon>
        <taxon>Psyllidae</taxon>
        <taxon>Psyllinae</taxon>
        <taxon>Cacopsylla</taxon>
    </lineage>
</organism>
<dbReference type="GO" id="GO:0045211">
    <property type="term" value="C:postsynaptic membrane"/>
    <property type="evidence" value="ECO:0007669"/>
    <property type="project" value="UniProtKB-SubCell"/>
</dbReference>
<dbReference type="CDD" id="cd11303">
    <property type="entry name" value="Dystroglycan_repeat"/>
    <property type="match status" value="1"/>
</dbReference>
<dbReference type="PANTHER" id="PTHR21559">
    <property type="entry name" value="DYSTROGLYCAN-RELATED"/>
    <property type="match status" value="1"/>
</dbReference>
<dbReference type="InterPro" id="IPR008465">
    <property type="entry name" value="DAG1_C"/>
</dbReference>
<evidence type="ECO:0000256" key="20">
    <source>
        <dbReference type="ARBA" id="ARBA00024991"/>
    </source>
</evidence>
<keyword evidence="17" id="KW-0539">Nucleus</keyword>
<keyword evidence="26" id="KW-0472">Membrane</keyword>
<dbReference type="InterPro" id="IPR015919">
    <property type="entry name" value="Cadherin-like_sf"/>
</dbReference>
<dbReference type="GO" id="GO:0021675">
    <property type="term" value="P:nerve development"/>
    <property type="evidence" value="ECO:0007669"/>
    <property type="project" value="TreeGrafter"/>
</dbReference>